<accession>A0A9W9EWA1</accession>
<protein>
    <submittedName>
        <fullName evidence="1">Uncharacterized protein</fullName>
    </submittedName>
</protein>
<sequence>MRSDPRILTFFARGGSLAAEFSRRKEGLIETVQIYTAVRSEEQAKSLSRLNVQLRKVEIIVHTATSVDRDVLKNLIDVLGVCQKAIRKECYFVHMDTFVVEQLKAANLTGFIIMPPTLHGRGGGTWNQLPPQIPALVKANIQCKHVYKFTENRSSQFPGKRICHPASRATIFQYLILCPGERSWNSWPRNCTPEALYSTLQASWTSDEMVAEAVGVPVKFAASMWNYE</sequence>
<dbReference type="Proteomes" id="UP001149074">
    <property type="component" value="Unassembled WGS sequence"/>
</dbReference>
<dbReference type="AlphaFoldDB" id="A0A9W9EWA1"/>
<reference evidence="1" key="2">
    <citation type="journal article" date="2023" name="IMA Fungus">
        <title>Comparative genomic study of the Penicillium genus elucidates a diverse pangenome and 15 lateral gene transfer events.</title>
        <authorList>
            <person name="Petersen C."/>
            <person name="Sorensen T."/>
            <person name="Nielsen M.R."/>
            <person name="Sondergaard T.E."/>
            <person name="Sorensen J.L."/>
            <person name="Fitzpatrick D.A."/>
            <person name="Frisvad J.C."/>
            <person name="Nielsen K.L."/>
        </authorList>
    </citation>
    <scope>NUCLEOTIDE SEQUENCE</scope>
    <source>
        <strain evidence="1">IBT 30761</strain>
    </source>
</reference>
<organism evidence="1 2">
    <name type="scientific">Penicillium argentinense</name>
    <dbReference type="NCBI Taxonomy" id="1131581"/>
    <lineage>
        <taxon>Eukaryota</taxon>
        <taxon>Fungi</taxon>
        <taxon>Dikarya</taxon>
        <taxon>Ascomycota</taxon>
        <taxon>Pezizomycotina</taxon>
        <taxon>Eurotiomycetes</taxon>
        <taxon>Eurotiomycetidae</taxon>
        <taxon>Eurotiales</taxon>
        <taxon>Aspergillaceae</taxon>
        <taxon>Penicillium</taxon>
    </lineage>
</organism>
<dbReference type="EMBL" id="JAPQKI010000009">
    <property type="protein sequence ID" value="KAJ5089030.1"/>
    <property type="molecule type" value="Genomic_DNA"/>
</dbReference>
<evidence type="ECO:0000313" key="2">
    <source>
        <dbReference type="Proteomes" id="UP001149074"/>
    </source>
</evidence>
<dbReference type="RefSeq" id="XP_056471012.1">
    <property type="nucleotide sequence ID" value="XM_056620206.1"/>
</dbReference>
<comment type="caution">
    <text evidence="1">The sequence shown here is derived from an EMBL/GenBank/DDBJ whole genome shotgun (WGS) entry which is preliminary data.</text>
</comment>
<dbReference type="OrthoDB" id="10262413at2759"/>
<reference evidence="1" key="1">
    <citation type="submission" date="2022-11" db="EMBL/GenBank/DDBJ databases">
        <authorList>
            <person name="Petersen C."/>
        </authorList>
    </citation>
    <scope>NUCLEOTIDE SEQUENCE</scope>
    <source>
        <strain evidence="1">IBT 30761</strain>
    </source>
</reference>
<dbReference type="GeneID" id="81359185"/>
<gene>
    <name evidence="1" type="ORF">N7532_007714</name>
</gene>
<name>A0A9W9EWA1_9EURO</name>
<proteinExistence type="predicted"/>
<keyword evidence="2" id="KW-1185">Reference proteome</keyword>
<evidence type="ECO:0000313" key="1">
    <source>
        <dbReference type="EMBL" id="KAJ5089030.1"/>
    </source>
</evidence>